<dbReference type="KEGG" id="vg:29057078"/>
<proteinExistence type="predicted"/>
<keyword evidence="2" id="KW-1185">Reference proteome</keyword>
<dbReference type="Proteomes" id="UP000202181">
    <property type="component" value="Segment"/>
</dbReference>
<dbReference type="EMBL" id="KX397364">
    <property type="protein sequence ID" value="ANZ48141.1"/>
    <property type="molecule type" value="Genomic_DNA"/>
</dbReference>
<organism evidence="1 2">
    <name type="scientific">Erwinia phage vB_EamM_Asesino</name>
    <dbReference type="NCBI Taxonomy" id="1883370"/>
    <lineage>
        <taxon>Viruses</taxon>
        <taxon>Duplodnaviria</taxon>
        <taxon>Heunggongvirae</taxon>
        <taxon>Uroviricota</taxon>
        <taxon>Caudoviricetes</taxon>
        <taxon>Chimalliviridae</taxon>
        <taxon>Erskinevirus</taxon>
        <taxon>Erskinevirus asesino</taxon>
    </lineage>
</organism>
<evidence type="ECO:0000313" key="1">
    <source>
        <dbReference type="EMBL" id="ANZ48141.1"/>
    </source>
</evidence>
<accession>A0A1B2IA72</accession>
<reference evidence="1" key="1">
    <citation type="submission" date="2016-06" db="EMBL/GenBank/DDBJ databases">
        <authorList>
            <person name="Berg J.A."/>
            <person name="Hyde J.R."/>
            <person name="Breakwell D.P."/>
            <person name="Hope S."/>
            <person name="Grose J.H."/>
        </authorList>
    </citation>
    <scope>NUCLEOTIDE SEQUENCE [LARGE SCALE GENOMIC DNA]</scope>
</reference>
<dbReference type="RefSeq" id="YP_009290746.1">
    <property type="nucleotide sequence ID" value="NC_031107.2"/>
</dbReference>
<dbReference type="OrthoDB" id="24016at10239"/>
<evidence type="ECO:0000313" key="2">
    <source>
        <dbReference type="Proteomes" id="UP000202181"/>
    </source>
</evidence>
<name>A0A1B2IA72_9CAUD</name>
<dbReference type="GeneID" id="29057078"/>
<gene>
    <name evidence="1" type="ORF">ASESINO_128</name>
</gene>
<protein>
    <submittedName>
        <fullName evidence="1">Uncharacterized protein</fullName>
    </submittedName>
</protein>
<sequence length="150" mass="17371">MFQNCVVSSSELIAFKNRTSQALQEESRLGGKMEDVIDAFQSWPYIATVWCNEGQTRVENGKLRTRNHHYITFVATVEGLADIERIYNAWQSHPLSERIQLTLSRMRFGPNDVEAFGGWTFKLNYRPDPDVIEQMCKHWIAIANFTDSDH</sequence>